<dbReference type="RefSeq" id="WP_089759050.1">
    <property type="nucleotide sequence ID" value="NZ_BKAT01000001.1"/>
</dbReference>
<proteinExistence type="predicted"/>
<accession>A0A1H3YPF8</accession>
<dbReference type="Gene3D" id="3.40.640.10">
    <property type="entry name" value="Type I PLP-dependent aspartate aminotransferase-like (Major domain)"/>
    <property type="match status" value="1"/>
</dbReference>
<evidence type="ECO:0000259" key="3">
    <source>
        <dbReference type="Pfam" id="PF00155"/>
    </source>
</evidence>
<dbReference type="InterPro" id="IPR015424">
    <property type="entry name" value="PyrdxlP-dep_Trfase"/>
</dbReference>
<keyword evidence="2" id="KW-0808">Transferase</keyword>
<dbReference type="Pfam" id="PF00155">
    <property type="entry name" value="Aminotran_1_2"/>
    <property type="match status" value="1"/>
</dbReference>
<dbReference type="GO" id="GO:0030170">
    <property type="term" value="F:pyridoxal phosphate binding"/>
    <property type="evidence" value="ECO:0007669"/>
    <property type="project" value="InterPro"/>
</dbReference>
<dbReference type="Gene3D" id="3.90.1150.10">
    <property type="entry name" value="Aspartate Aminotransferase, domain 1"/>
    <property type="match status" value="1"/>
</dbReference>
<evidence type="ECO:0000256" key="2">
    <source>
        <dbReference type="ARBA" id="ARBA00022679"/>
    </source>
</evidence>
<dbReference type="EMBL" id="FNRL01000003">
    <property type="protein sequence ID" value="SEA12914.1"/>
    <property type="molecule type" value="Genomic_DNA"/>
</dbReference>
<dbReference type="STRING" id="408074.SAMN05660909_00866"/>
<gene>
    <name evidence="4" type="ORF">SAMN05660909_00866</name>
</gene>
<dbReference type="InterPro" id="IPR050087">
    <property type="entry name" value="AON_synthase_class-II"/>
</dbReference>
<protein>
    <submittedName>
        <fullName evidence="4">7-keto-8-aminopelargonate synthetase</fullName>
    </submittedName>
</protein>
<feature type="domain" description="Aminotransferase class I/classII large" evidence="3">
    <location>
        <begin position="62"/>
        <end position="341"/>
    </location>
</feature>
<sequence length="354" mass="38507">MQYTDHTPGRTVRTGDKECLFFSGFSYLGLHQHTGFQTLIREGIEKYGLIFPSSRVANLRLNIYEELETAIAALLQQESAAVFSSGYLSSQAAAQFAAQTRQVIYAPDTHPSLWVNNPVLPQTSRDEWVAATIKLINSQPHDTFAIITDTVHPIQGVIHSFKWLQELERRVLVVADDSHGIGVLGPLGQGGIHFLPRSPFLTYLLTASLAKAFSTEGGVVSGPASIIEALKKSPVFSASTSLPPANAHAWLNAKDLFAAQRMQLQQNIAFLIHLLSDCGIHNPFALPIFVLPPINDLAASLLEKNIVISSFPYPLPSSQPVNRAVVSALHSQEDISVLAGSLARVSREVSRKGA</sequence>
<dbReference type="SUPFAM" id="SSF53383">
    <property type="entry name" value="PLP-dependent transferases"/>
    <property type="match status" value="1"/>
</dbReference>
<dbReference type="PANTHER" id="PTHR13693">
    <property type="entry name" value="CLASS II AMINOTRANSFERASE/8-AMINO-7-OXONONANOATE SYNTHASE"/>
    <property type="match status" value="1"/>
</dbReference>
<dbReference type="OrthoDB" id="846426at2"/>
<dbReference type="InterPro" id="IPR004839">
    <property type="entry name" value="Aminotransferase_I/II_large"/>
</dbReference>
<evidence type="ECO:0000256" key="1">
    <source>
        <dbReference type="ARBA" id="ARBA00001933"/>
    </source>
</evidence>
<dbReference type="InterPro" id="IPR015421">
    <property type="entry name" value="PyrdxlP-dep_Trfase_major"/>
</dbReference>
<dbReference type="GO" id="GO:0016740">
    <property type="term" value="F:transferase activity"/>
    <property type="evidence" value="ECO:0007669"/>
    <property type="project" value="UniProtKB-KW"/>
</dbReference>
<reference evidence="5" key="1">
    <citation type="submission" date="2016-10" db="EMBL/GenBank/DDBJ databases">
        <authorList>
            <person name="Varghese N."/>
            <person name="Submissions S."/>
        </authorList>
    </citation>
    <scope>NUCLEOTIDE SEQUENCE [LARGE SCALE GENOMIC DNA]</scope>
    <source>
        <strain evidence="5">DSM 23920</strain>
    </source>
</reference>
<dbReference type="Proteomes" id="UP000199656">
    <property type="component" value="Unassembled WGS sequence"/>
</dbReference>
<evidence type="ECO:0000313" key="5">
    <source>
        <dbReference type="Proteomes" id="UP000199656"/>
    </source>
</evidence>
<dbReference type="AlphaFoldDB" id="A0A1H3YPF8"/>
<comment type="cofactor">
    <cofactor evidence="1">
        <name>pyridoxal 5'-phosphate</name>
        <dbReference type="ChEBI" id="CHEBI:597326"/>
    </cofactor>
</comment>
<keyword evidence="5" id="KW-1185">Reference proteome</keyword>
<dbReference type="InterPro" id="IPR015422">
    <property type="entry name" value="PyrdxlP-dep_Trfase_small"/>
</dbReference>
<evidence type="ECO:0000313" key="4">
    <source>
        <dbReference type="EMBL" id="SEA12914.1"/>
    </source>
</evidence>
<name>A0A1H3YPF8_9BACT</name>
<organism evidence="4 5">
    <name type="scientific">Chitinophaga terrae</name>
    <name type="common">ex Kim and Jung 2007</name>
    <dbReference type="NCBI Taxonomy" id="408074"/>
    <lineage>
        <taxon>Bacteria</taxon>
        <taxon>Pseudomonadati</taxon>
        <taxon>Bacteroidota</taxon>
        <taxon>Chitinophagia</taxon>
        <taxon>Chitinophagales</taxon>
        <taxon>Chitinophagaceae</taxon>
        <taxon>Chitinophaga</taxon>
    </lineage>
</organism>